<keyword evidence="2" id="KW-1185">Reference proteome</keyword>
<gene>
    <name evidence="1" type="ORF">CgunFtcFv8_023963</name>
</gene>
<evidence type="ECO:0000313" key="1">
    <source>
        <dbReference type="EMBL" id="KAK5920123.1"/>
    </source>
</evidence>
<evidence type="ECO:0000313" key="2">
    <source>
        <dbReference type="Proteomes" id="UP001331515"/>
    </source>
</evidence>
<organism evidence="1 2">
    <name type="scientific">Champsocephalus gunnari</name>
    <name type="common">Mackerel icefish</name>
    <dbReference type="NCBI Taxonomy" id="52237"/>
    <lineage>
        <taxon>Eukaryota</taxon>
        <taxon>Metazoa</taxon>
        <taxon>Chordata</taxon>
        <taxon>Craniata</taxon>
        <taxon>Vertebrata</taxon>
        <taxon>Euteleostomi</taxon>
        <taxon>Actinopterygii</taxon>
        <taxon>Neopterygii</taxon>
        <taxon>Teleostei</taxon>
        <taxon>Neoteleostei</taxon>
        <taxon>Acanthomorphata</taxon>
        <taxon>Eupercaria</taxon>
        <taxon>Perciformes</taxon>
        <taxon>Notothenioidei</taxon>
        <taxon>Channichthyidae</taxon>
        <taxon>Champsocephalus</taxon>
    </lineage>
</organism>
<accession>A0AAN8HLZ3</accession>
<dbReference type="EMBL" id="JAURVH010001524">
    <property type="protein sequence ID" value="KAK5920123.1"/>
    <property type="molecule type" value="Genomic_DNA"/>
</dbReference>
<comment type="caution">
    <text evidence="1">The sequence shown here is derived from an EMBL/GenBank/DDBJ whole genome shotgun (WGS) entry which is preliminary data.</text>
</comment>
<protein>
    <submittedName>
        <fullName evidence="1">Uncharacterized protein</fullName>
    </submittedName>
</protein>
<name>A0AAN8HLZ3_CHAGU</name>
<dbReference type="AlphaFoldDB" id="A0AAN8HLZ3"/>
<proteinExistence type="predicted"/>
<sequence length="146" mass="16495">MGLPRGVWTVEAFDRGGFQRLDGGSLRSWRVSASGRWKPSIVAGFSVWTVEAFDRGGFQRLDGGSLRSWRVSASGRWKPSIVAGFSVWTVEAFDRGGFQRLDTKQWLQFVLRDSYDQCSFRVSGDNMQNISNQSIHLFKVGLNRIV</sequence>
<dbReference type="Proteomes" id="UP001331515">
    <property type="component" value="Unassembled WGS sequence"/>
</dbReference>
<reference evidence="1 2" key="1">
    <citation type="journal article" date="2023" name="Mol. Biol. Evol.">
        <title>Genomics of Secondarily Temperate Adaptation in the Only Non-Antarctic Icefish.</title>
        <authorList>
            <person name="Rivera-Colon A.G."/>
            <person name="Rayamajhi N."/>
            <person name="Minhas B.F."/>
            <person name="Madrigal G."/>
            <person name="Bilyk K.T."/>
            <person name="Yoon V."/>
            <person name="Hune M."/>
            <person name="Gregory S."/>
            <person name="Cheng C.H.C."/>
            <person name="Catchen J.M."/>
        </authorList>
    </citation>
    <scope>NUCLEOTIDE SEQUENCE [LARGE SCALE GENOMIC DNA]</scope>
    <source>
        <tissue evidence="1">White muscle</tissue>
    </source>
</reference>